<keyword evidence="1" id="KW-1133">Transmembrane helix</keyword>
<dbReference type="Proteomes" id="UP001597541">
    <property type="component" value="Unassembled WGS sequence"/>
</dbReference>
<dbReference type="EMBL" id="JBHUME010000015">
    <property type="protein sequence ID" value="MFD2614979.1"/>
    <property type="molecule type" value="Genomic_DNA"/>
</dbReference>
<keyword evidence="1" id="KW-0472">Membrane</keyword>
<organism evidence="2 3">
    <name type="scientific">Paenibacillus gansuensis</name>
    <dbReference type="NCBI Taxonomy" id="306542"/>
    <lineage>
        <taxon>Bacteria</taxon>
        <taxon>Bacillati</taxon>
        <taxon>Bacillota</taxon>
        <taxon>Bacilli</taxon>
        <taxon>Bacillales</taxon>
        <taxon>Paenibacillaceae</taxon>
        <taxon>Paenibacillus</taxon>
    </lineage>
</organism>
<evidence type="ECO:0008006" key="4">
    <source>
        <dbReference type="Google" id="ProtNLM"/>
    </source>
</evidence>
<dbReference type="RefSeq" id="WP_377606414.1">
    <property type="nucleotide sequence ID" value="NZ_JBHUME010000015.1"/>
</dbReference>
<comment type="caution">
    <text evidence="2">The sequence shown here is derived from an EMBL/GenBank/DDBJ whole genome shotgun (WGS) entry which is preliminary data.</text>
</comment>
<keyword evidence="3" id="KW-1185">Reference proteome</keyword>
<sequence length="144" mass="16356">MFMVATLAGPIIMLFLLYSLLAEMIGAGTVIFLFSLYFAYAIIKILIRINKVRKDWFSFQDTRWENEAAQKAGYEDIYKEDVLYDAKIMSITPAIDKKYGNIYNATISAKNNMNGTFQITLPVVKDKQQWKVLITGIALPPASQ</sequence>
<evidence type="ECO:0000313" key="3">
    <source>
        <dbReference type="Proteomes" id="UP001597541"/>
    </source>
</evidence>
<proteinExistence type="predicted"/>
<reference evidence="3" key="1">
    <citation type="journal article" date="2019" name="Int. J. Syst. Evol. Microbiol.">
        <title>The Global Catalogue of Microorganisms (GCM) 10K type strain sequencing project: providing services to taxonomists for standard genome sequencing and annotation.</title>
        <authorList>
            <consortium name="The Broad Institute Genomics Platform"/>
            <consortium name="The Broad Institute Genome Sequencing Center for Infectious Disease"/>
            <person name="Wu L."/>
            <person name="Ma J."/>
        </authorList>
    </citation>
    <scope>NUCLEOTIDE SEQUENCE [LARGE SCALE GENOMIC DNA]</scope>
    <source>
        <strain evidence="3">KCTC 3950</strain>
    </source>
</reference>
<protein>
    <recommendedName>
        <fullName evidence="4">DUF4878 domain-containing protein</fullName>
    </recommendedName>
</protein>
<gene>
    <name evidence="2" type="ORF">ACFSUF_21415</name>
</gene>
<keyword evidence="1" id="KW-0812">Transmembrane</keyword>
<name>A0ABW5PIG7_9BACL</name>
<accession>A0ABW5PIG7</accession>
<evidence type="ECO:0000256" key="1">
    <source>
        <dbReference type="SAM" id="Phobius"/>
    </source>
</evidence>
<evidence type="ECO:0000313" key="2">
    <source>
        <dbReference type="EMBL" id="MFD2614979.1"/>
    </source>
</evidence>
<feature type="transmembrane region" description="Helical" evidence="1">
    <location>
        <begin position="31"/>
        <end position="47"/>
    </location>
</feature>